<reference evidence="9" key="1">
    <citation type="submission" date="2025-08" db="UniProtKB">
        <authorList>
            <consortium name="Ensembl"/>
        </authorList>
    </citation>
    <scope>IDENTIFICATION</scope>
</reference>
<sequence>MISLFGLCPLGEIFHVSSLEGFTYYEAVDHCRKMGSTLASTGELYAAWNQGFHKCSPGWLSDRSVRYPVRNPGFDCGENETGVHTIYAQPNQTGFPNPYSRYDAYCIKGIEPFKNLCIEPLYL</sequence>
<dbReference type="SMART" id="SM00445">
    <property type="entry name" value="LINK"/>
    <property type="match status" value="1"/>
</dbReference>
<comment type="subcellular location">
    <subcellularLocation>
        <location evidence="1">Secreted</location>
    </subcellularLocation>
</comment>
<keyword evidence="4" id="KW-0654">Proteoglycan</keyword>
<dbReference type="Gene3D" id="3.10.100.10">
    <property type="entry name" value="Mannose-Binding Protein A, subunit A"/>
    <property type="match status" value="1"/>
</dbReference>
<dbReference type="CDD" id="cd03520">
    <property type="entry name" value="Link_domain_CSPGs_modules_2_4"/>
    <property type="match status" value="1"/>
</dbReference>
<organism evidence="9 10">
    <name type="scientific">Cyprinus carpio</name>
    <name type="common">Common carp</name>
    <dbReference type="NCBI Taxonomy" id="7962"/>
    <lineage>
        <taxon>Eukaryota</taxon>
        <taxon>Metazoa</taxon>
        <taxon>Chordata</taxon>
        <taxon>Craniata</taxon>
        <taxon>Vertebrata</taxon>
        <taxon>Euteleostomi</taxon>
        <taxon>Actinopterygii</taxon>
        <taxon>Neopterygii</taxon>
        <taxon>Teleostei</taxon>
        <taxon>Ostariophysi</taxon>
        <taxon>Cypriniformes</taxon>
        <taxon>Cyprinidae</taxon>
        <taxon>Cyprininae</taxon>
        <taxon>Cyprinus</taxon>
    </lineage>
</organism>
<dbReference type="AlphaFoldDB" id="A0A8C2FEX9"/>
<proteinExistence type="predicted"/>
<dbReference type="InterPro" id="IPR016186">
    <property type="entry name" value="C-type_lectin-like/link_sf"/>
</dbReference>
<feature type="disulfide bond" evidence="7">
    <location>
        <begin position="55"/>
        <end position="76"/>
    </location>
</feature>
<keyword evidence="5 7" id="KW-1015">Disulfide bond</keyword>
<dbReference type="GO" id="GO:0002052">
    <property type="term" value="P:positive regulation of neuroblast proliferation"/>
    <property type="evidence" value="ECO:0007669"/>
    <property type="project" value="TreeGrafter"/>
</dbReference>
<dbReference type="GO" id="GO:0007155">
    <property type="term" value="P:cell adhesion"/>
    <property type="evidence" value="ECO:0007669"/>
    <property type="project" value="InterPro"/>
</dbReference>
<dbReference type="PANTHER" id="PTHR22804:SF54">
    <property type="match status" value="1"/>
</dbReference>
<keyword evidence="2" id="KW-0964">Secreted</keyword>
<protein>
    <recommendedName>
        <fullName evidence="8">Link domain-containing protein</fullName>
    </recommendedName>
</protein>
<keyword evidence="6" id="KW-0325">Glycoprotein</keyword>
<keyword evidence="3" id="KW-0677">Repeat</keyword>
<dbReference type="InterPro" id="IPR000538">
    <property type="entry name" value="Link_dom"/>
</dbReference>
<dbReference type="PROSITE" id="PS01241">
    <property type="entry name" value="LINK_1"/>
    <property type="match status" value="1"/>
</dbReference>
<evidence type="ECO:0000313" key="9">
    <source>
        <dbReference type="Ensembl" id="ENSCCRP00020055254.1"/>
    </source>
</evidence>
<evidence type="ECO:0000256" key="2">
    <source>
        <dbReference type="ARBA" id="ARBA00022525"/>
    </source>
</evidence>
<evidence type="ECO:0000256" key="4">
    <source>
        <dbReference type="ARBA" id="ARBA00022974"/>
    </source>
</evidence>
<dbReference type="GO" id="GO:0005615">
    <property type="term" value="C:extracellular space"/>
    <property type="evidence" value="ECO:0007669"/>
    <property type="project" value="TreeGrafter"/>
</dbReference>
<dbReference type="PANTHER" id="PTHR22804">
    <property type="entry name" value="AGGRECAN/VERSICAN PROTEOGLYCAN"/>
    <property type="match status" value="1"/>
</dbReference>
<dbReference type="InterPro" id="IPR016187">
    <property type="entry name" value="CTDL_fold"/>
</dbReference>
<dbReference type="GO" id="GO:0045202">
    <property type="term" value="C:synapse"/>
    <property type="evidence" value="ECO:0007669"/>
    <property type="project" value="TreeGrafter"/>
</dbReference>
<accession>A0A8C2FEX9</accession>
<evidence type="ECO:0000259" key="8">
    <source>
        <dbReference type="PROSITE" id="PS50963"/>
    </source>
</evidence>
<dbReference type="InterPro" id="IPR050691">
    <property type="entry name" value="Hyaluronan_bind_Proteoglycan"/>
</dbReference>
<dbReference type="FunFam" id="3.10.100.10:FF:000011">
    <property type="entry name" value="Aggrecan core protein"/>
    <property type="match status" value="1"/>
</dbReference>
<dbReference type="GO" id="GO:0005540">
    <property type="term" value="F:hyaluronic acid binding"/>
    <property type="evidence" value="ECO:0007669"/>
    <property type="project" value="InterPro"/>
</dbReference>
<evidence type="ECO:0000256" key="5">
    <source>
        <dbReference type="ARBA" id="ARBA00023157"/>
    </source>
</evidence>
<dbReference type="Ensembl" id="ENSCCRT00020060751.1">
    <property type="protein sequence ID" value="ENSCCRP00020055254.1"/>
    <property type="gene ID" value="ENSCCRG00020025736.1"/>
</dbReference>
<evidence type="ECO:0000256" key="3">
    <source>
        <dbReference type="ARBA" id="ARBA00022737"/>
    </source>
</evidence>
<dbReference type="Pfam" id="PF00193">
    <property type="entry name" value="Xlink"/>
    <property type="match status" value="1"/>
</dbReference>
<dbReference type="GO" id="GO:0010001">
    <property type="term" value="P:glial cell differentiation"/>
    <property type="evidence" value="ECO:0007669"/>
    <property type="project" value="TreeGrafter"/>
</dbReference>
<evidence type="ECO:0000256" key="6">
    <source>
        <dbReference type="ARBA" id="ARBA00023180"/>
    </source>
</evidence>
<evidence type="ECO:0000313" key="10">
    <source>
        <dbReference type="Proteomes" id="UP000694701"/>
    </source>
</evidence>
<dbReference type="PROSITE" id="PS50963">
    <property type="entry name" value="LINK_2"/>
    <property type="match status" value="1"/>
</dbReference>
<dbReference type="GO" id="GO:0007417">
    <property type="term" value="P:central nervous system development"/>
    <property type="evidence" value="ECO:0007669"/>
    <property type="project" value="TreeGrafter"/>
</dbReference>
<evidence type="ECO:0000256" key="7">
    <source>
        <dbReference type="PROSITE-ProRule" id="PRU00323"/>
    </source>
</evidence>
<comment type="caution">
    <text evidence="7">Lacks conserved residue(s) required for the propagation of feature annotation.</text>
</comment>
<dbReference type="GO" id="GO:0072534">
    <property type="term" value="C:perineuronal net"/>
    <property type="evidence" value="ECO:0007669"/>
    <property type="project" value="TreeGrafter"/>
</dbReference>
<evidence type="ECO:0000256" key="1">
    <source>
        <dbReference type="ARBA" id="ARBA00004613"/>
    </source>
</evidence>
<dbReference type="GO" id="GO:0001501">
    <property type="term" value="P:skeletal system development"/>
    <property type="evidence" value="ECO:0007669"/>
    <property type="project" value="TreeGrafter"/>
</dbReference>
<feature type="domain" description="Link" evidence="8">
    <location>
        <begin position="12"/>
        <end position="108"/>
    </location>
</feature>
<name>A0A8C2FEX9_CYPCA</name>
<dbReference type="SUPFAM" id="SSF56436">
    <property type="entry name" value="C-type lectin-like"/>
    <property type="match status" value="1"/>
</dbReference>
<dbReference type="Proteomes" id="UP000694701">
    <property type="component" value="Unplaced"/>
</dbReference>